<evidence type="ECO:0000313" key="4">
    <source>
        <dbReference type="Proteomes" id="UP000664169"/>
    </source>
</evidence>
<dbReference type="Pfam" id="PF00069">
    <property type="entry name" value="Pkinase"/>
    <property type="match status" value="1"/>
</dbReference>
<dbReference type="PANTHER" id="PTHR24361">
    <property type="entry name" value="MITOGEN-ACTIVATED KINASE KINASE KINASE"/>
    <property type="match status" value="1"/>
</dbReference>
<evidence type="ECO:0000259" key="2">
    <source>
        <dbReference type="PROSITE" id="PS50011"/>
    </source>
</evidence>
<dbReference type="Gene3D" id="1.10.510.10">
    <property type="entry name" value="Transferase(Phosphotransferase) domain 1"/>
    <property type="match status" value="1"/>
</dbReference>
<dbReference type="GO" id="GO:0004674">
    <property type="term" value="F:protein serine/threonine kinase activity"/>
    <property type="evidence" value="ECO:0007669"/>
    <property type="project" value="TreeGrafter"/>
</dbReference>
<dbReference type="InterPro" id="IPR011009">
    <property type="entry name" value="Kinase-like_dom_sf"/>
</dbReference>
<sequence length="440" mass="48222">MDNSGQTPVNVAGGNQSSCSSFTADDSIPIQASSSPTMMQQLSGQLTPPSKDYDSNSLVASKPQIPEQLTPPATPNKSRRDSRTTKMANFTAINESPQEIIPFKGVYVFGLEIGEGSWSKVYAAQLASHECGEGHSSLASMGLSPNRSPYLAVKTASHSMANPIIKEEARILSYLARKHDYFRHIIGFYGWEEGIPSLVLERACLDVSLASGVEAVTLGIMQDEMDKRPFGSMIADSVQNMAAEEPVCGVQDWLMLADSLVTSLAWLHFHGVIHGDIKPANMLWTWDGHFVLADFSSSKIASESTGDIQSTDAITTMYASPELLKSYSISNPPEDQSSRHATMASDVWAMACTLLYAATGHEPYAFEKHRMRRILMAKDGCVINSYVNADDWRIGKKLRTGELVESIVRPALLKAVDKRISAEEWKAHIHKIAEEKGYTI</sequence>
<comment type="caution">
    <text evidence="3">The sequence shown here is derived from an EMBL/GenBank/DDBJ whole genome shotgun (WGS) entry which is preliminary data.</text>
</comment>
<dbReference type="OrthoDB" id="626167at2759"/>
<dbReference type="AlphaFoldDB" id="A0A8H3I7B0"/>
<dbReference type="InterPro" id="IPR053235">
    <property type="entry name" value="Ser_Thr_kinase"/>
</dbReference>
<accession>A0A8H3I7B0</accession>
<name>A0A8H3I7B0_9LECA</name>
<feature type="region of interest" description="Disordered" evidence="1">
    <location>
        <begin position="1"/>
        <end position="83"/>
    </location>
</feature>
<dbReference type="GO" id="GO:0005524">
    <property type="term" value="F:ATP binding"/>
    <property type="evidence" value="ECO:0007669"/>
    <property type="project" value="InterPro"/>
</dbReference>
<dbReference type="SMART" id="SM00220">
    <property type="entry name" value="S_TKc"/>
    <property type="match status" value="1"/>
</dbReference>
<dbReference type="SUPFAM" id="SSF56112">
    <property type="entry name" value="Protein kinase-like (PK-like)"/>
    <property type="match status" value="1"/>
</dbReference>
<evidence type="ECO:0000313" key="3">
    <source>
        <dbReference type="EMBL" id="CAF9917587.1"/>
    </source>
</evidence>
<feature type="compositionally biased region" description="Polar residues" evidence="1">
    <location>
        <begin position="1"/>
        <end position="48"/>
    </location>
</feature>
<protein>
    <recommendedName>
        <fullName evidence="2">Protein kinase domain-containing protein</fullName>
    </recommendedName>
</protein>
<dbReference type="Proteomes" id="UP000664169">
    <property type="component" value="Unassembled WGS sequence"/>
</dbReference>
<keyword evidence="4" id="KW-1185">Reference proteome</keyword>
<feature type="domain" description="Protein kinase" evidence="2">
    <location>
        <begin position="107"/>
        <end position="433"/>
    </location>
</feature>
<organism evidence="3 4">
    <name type="scientific">Gomphillus americanus</name>
    <dbReference type="NCBI Taxonomy" id="1940652"/>
    <lineage>
        <taxon>Eukaryota</taxon>
        <taxon>Fungi</taxon>
        <taxon>Dikarya</taxon>
        <taxon>Ascomycota</taxon>
        <taxon>Pezizomycotina</taxon>
        <taxon>Lecanoromycetes</taxon>
        <taxon>OSLEUM clade</taxon>
        <taxon>Ostropomycetidae</taxon>
        <taxon>Ostropales</taxon>
        <taxon>Graphidaceae</taxon>
        <taxon>Gomphilloideae</taxon>
        <taxon>Gomphillus</taxon>
    </lineage>
</organism>
<reference evidence="3" key="1">
    <citation type="submission" date="2021-03" db="EMBL/GenBank/DDBJ databases">
        <authorList>
            <person name="Tagirdzhanova G."/>
        </authorList>
    </citation>
    <scope>NUCLEOTIDE SEQUENCE</scope>
</reference>
<dbReference type="InterPro" id="IPR000719">
    <property type="entry name" value="Prot_kinase_dom"/>
</dbReference>
<proteinExistence type="predicted"/>
<dbReference type="GO" id="GO:0005737">
    <property type="term" value="C:cytoplasm"/>
    <property type="evidence" value="ECO:0007669"/>
    <property type="project" value="TreeGrafter"/>
</dbReference>
<dbReference type="EMBL" id="CAJPDQ010000012">
    <property type="protein sequence ID" value="CAF9917587.1"/>
    <property type="molecule type" value="Genomic_DNA"/>
</dbReference>
<dbReference type="PROSITE" id="PS50011">
    <property type="entry name" value="PROTEIN_KINASE_DOM"/>
    <property type="match status" value="1"/>
</dbReference>
<evidence type="ECO:0000256" key="1">
    <source>
        <dbReference type="SAM" id="MobiDB-lite"/>
    </source>
</evidence>
<gene>
    <name evidence="3" type="ORF">GOMPHAMPRED_001316</name>
</gene>